<protein>
    <recommendedName>
        <fullName evidence="2">F-box domain-containing protein</fullName>
    </recommendedName>
</protein>
<feature type="compositionally biased region" description="Polar residues" evidence="1">
    <location>
        <begin position="342"/>
        <end position="353"/>
    </location>
</feature>
<dbReference type="Gene3D" id="1.20.1280.50">
    <property type="match status" value="1"/>
</dbReference>
<dbReference type="InterPro" id="IPR056592">
    <property type="entry name" value="Beta-prop_At3g26010-like"/>
</dbReference>
<proteinExistence type="predicted"/>
<dbReference type="PANTHER" id="PTHR35546">
    <property type="entry name" value="F-BOX PROTEIN INTERACTION DOMAIN PROTEIN-RELATED"/>
    <property type="match status" value="1"/>
</dbReference>
<feature type="non-terminal residue" evidence="3">
    <location>
        <position position="1"/>
    </location>
</feature>
<gene>
    <name evidence="3" type="ORF">Prudu_010246</name>
</gene>
<dbReference type="SUPFAM" id="SSF81383">
    <property type="entry name" value="F-box domain"/>
    <property type="match status" value="1"/>
</dbReference>
<dbReference type="EMBL" id="AP019299">
    <property type="protein sequence ID" value="BBH00294.1"/>
    <property type="molecule type" value="Genomic_DNA"/>
</dbReference>
<dbReference type="InterPro" id="IPR001810">
    <property type="entry name" value="F-box_dom"/>
</dbReference>
<feature type="region of interest" description="Disordered" evidence="1">
    <location>
        <begin position="339"/>
        <end position="385"/>
    </location>
</feature>
<feature type="domain" description="F-box" evidence="2">
    <location>
        <begin position="22"/>
        <end position="63"/>
    </location>
</feature>
<dbReference type="InterPro" id="IPR036047">
    <property type="entry name" value="F-box-like_dom_sf"/>
</dbReference>
<dbReference type="InterPro" id="IPR055290">
    <property type="entry name" value="At3g26010-like"/>
</dbReference>
<sequence>TYIMRGAILPDHHHRLNGMDDLPDVVLMEILCRLPCYKFVSHCKCVSKRWCSLISDPYFISRCASLQREYHHQETPIILINKKRELLNRISNPLKPFFRRFKEFHGGLIQEEPMVAVSNRKFKVQIFSSETGQWRETIVSSPRDIRLSRVQFHICFANAYNRMLYWICSSFFLLELDPFIITNPTSTSDGDYECRLIDLEDDDWDSNRILSCLGVHGGRLKMFDYVSAVNTFFVWDLNVNKEEYHGGFEKVCLDNVTYYILEKDMVPKREDAMDTECIALDPNNEEIIYLVIDDEIVMFNIRTRIQSKLDGRITIDNGLNCQFFQVVVPWWPTPVPRLPQNAHAQSATKNQSQWEEEMGKVMESAPSAQLQSSSESCGEAAGPDE</sequence>
<feature type="compositionally biased region" description="Polar residues" evidence="1">
    <location>
        <begin position="366"/>
        <end position="376"/>
    </location>
</feature>
<evidence type="ECO:0000313" key="3">
    <source>
        <dbReference type="EMBL" id="BBH00294.1"/>
    </source>
</evidence>
<dbReference type="Pfam" id="PF00646">
    <property type="entry name" value="F-box"/>
    <property type="match status" value="1"/>
</dbReference>
<dbReference type="AlphaFoldDB" id="A0A4Y1R7Z9"/>
<organism evidence="3">
    <name type="scientific">Prunus dulcis</name>
    <name type="common">Almond</name>
    <name type="synonym">Amygdalus dulcis</name>
    <dbReference type="NCBI Taxonomy" id="3755"/>
    <lineage>
        <taxon>Eukaryota</taxon>
        <taxon>Viridiplantae</taxon>
        <taxon>Streptophyta</taxon>
        <taxon>Embryophyta</taxon>
        <taxon>Tracheophyta</taxon>
        <taxon>Spermatophyta</taxon>
        <taxon>Magnoliopsida</taxon>
        <taxon>eudicotyledons</taxon>
        <taxon>Gunneridae</taxon>
        <taxon>Pentapetalae</taxon>
        <taxon>rosids</taxon>
        <taxon>fabids</taxon>
        <taxon>Rosales</taxon>
        <taxon>Rosaceae</taxon>
        <taxon>Amygdaloideae</taxon>
        <taxon>Amygdaleae</taxon>
        <taxon>Prunus</taxon>
    </lineage>
</organism>
<name>A0A4Y1R7Z9_PRUDU</name>
<reference evidence="3" key="1">
    <citation type="journal article" date="2019" name="Science">
        <title>Mutation of a bHLH transcription factor allowed almond domestication.</title>
        <authorList>
            <person name="Sanchez-Perez R."/>
            <person name="Pavan S."/>
            <person name="Mazzeo R."/>
            <person name="Moldovan C."/>
            <person name="Aiese Cigliano R."/>
            <person name="Del Cueto J."/>
            <person name="Ricciardi F."/>
            <person name="Lotti C."/>
            <person name="Ricciardi L."/>
            <person name="Dicenta F."/>
            <person name="Lopez-Marques R.L."/>
            <person name="Lindberg Moller B."/>
        </authorList>
    </citation>
    <scope>NUCLEOTIDE SEQUENCE</scope>
</reference>
<dbReference type="SMART" id="SM00256">
    <property type="entry name" value="FBOX"/>
    <property type="match status" value="1"/>
</dbReference>
<accession>A0A4Y1R7Z9</accession>
<dbReference type="PANTHER" id="PTHR35546:SF130">
    <property type="entry name" value="EXPRESSED PROTEIN"/>
    <property type="match status" value="1"/>
</dbReference>
<evidence type="ECO:0000259" key="2">
    <source>
        <dbReference type="SMART" id="SM00256"/>
    </source>
</evidence>
<evidence type="ECO:0000256" key="1">
    <source>
        <dbReference type="SAM" id="MobiDB-lite"/>
    </source>
</evidence>
<dbReference type="Pfam" id="PF24750">
    <property type="entry name" value="b-prop_At3g26010-like"/>
    <property type="match status" value="1"/>
</dbReference>